<dbReference type="EMBL" id="CAMGYJ010000006">
    <property type="protein sequence ID" value="CAI0440168.1"/>
    <property type="molecule type" value="Genomic_DNA"/>
</dbReference>
<reference evidence="1" key="1">
    <citation type="submission" date="2022-08" db="EMBL/GenBank/DDBJ databases">
        <authorList>
            <person name="Gutierrez-Valencia J."/>
        </authorList>
    </citation>
    <scope>NUCLEOTIDE SEQUENCE</scope>
</reference>
<proteinExistence type="predicted"/>
<name>A0AAV0M097_9ROSI</name>
<keyword evidence="2" id="KW-1185">Reference proteome</keyword>
<evidence type="ECO:0000313" key="2">
    <source>
        <dbReference type="Proteomes" id="UP001154282"/>
    </source>
</evidence>
<evidence type="ECO:0000313" key="1">
    <source>
        <dbReference type="EMBL" id="CAI0440168.1"/>
    </source>
</evidence>
<comment type="caution">
    <text evidence="1">The sequence shown here is derived from an EMBL/GenBank/DDBJ whole genome shotgun (WGS) entry which is preliminary data.</text>
</comment>
<dbReference type="AlphaFoldDB" id="A0AAV0M097"/>
<dbReference type="Proteomes" id="UP001154282">
    <property type="component" value="Unassembled WGS sequence"/>
</dbReference>
<accession>A0AAV0M097</accession>
<protein>
    <submittedName>
        <fullName evidence="1">Uncharacterized protein</fullName>
    </submittedName>
</protein>
<gene>
    <name evidence="1" type="ORF">LITE_LOCUS26421</name>
</gene>
<sequence>MLMETWSSSKDRVAADVNRHNNNNNNNGGVGSWVQTQELSAFRNAFSPLDQNLTKPLKKRWVYEIHEDKSS</sequence>
<organism evidence="1 2">
    <name type="scientific">Linum tenue</name>
    <dbReference type="NCBI Taxonomy" id="586396"/>
    <lineage>
        <taxon>Eukaryota</taxon>
        <taxon>Viridiplantae</taxon>
        <taxon>Streptophyta</taxon>
        <taxon>Embryophyta</taxon>
        <taxon>Tracheophyta</taxon>
        <taxon>Spermatophyta</taxon>
        <taxon>Magnoliopsida</taxon>
        <taxon>eudicotyledons</taxon>
        <taxon>Gunneridae</taxon>
        <taxon>Pentapetalae</taxon>
        <taxon>rosids</taxon>
        <taxon>fabids</taxon>
        <taxon>Malpighiales</taxon>
        <taxon>Linaceae</taxon>
        <taxon>Linum</taxon>
    </lineage>
</organism>